<dbReference type="RefSeq" id="WP_065025455.1">
    <property type="nucleotide sequence ID" value="NZ_LZMF01000107.1"/>
</dbReference>
<reference evidence="2" key="1">
    <citation type="submission" date="2016-06" db="EMBL/GenBank/DDBJ databases">
        <authorList>
            <person name="Sutton G."/>
            <person name="Brinkac L."/>
            <person name="Sanka R."/>
            <person name="Adams M."/>
            <person name="Lau E."/>
            <person name="Garcia-Basteiro A."/>
            <person name="Lopez-Varela E."/>
            <person name="Palencia S."/>
        </authorList>
    </citation>
    <scope>NUCLEOTIDE SEQUENCE [LARGE SCALE GENOMIC DNA]</scope>
    <source>
        <strain evidence="2">1274684.2</strain>
    </source>
</reference>
<protein>
    <submittedName>
        <fullName evidence="1">Monooxygenase</fullName>
    </submittedName>
</protein>
<dbReference type="GO" id="GO:0004497">
    <property type="term" value="F:monooxygenase activity"/>
    <property type="evidence" value="ECO:0007669"/>
    <property type="project" value="UniProtKB-KW"/>
</dbReference>
<gene>
    <name evidence="1" type="ORF">A5648_07425</name>
</gene>
<dbReference type="InterPro" id="IPR036188">
    <property type="entry name" value="FAD/NAD-bd_sf"/>
</dbReference>
<evidence type="ECO:0000313" key="2">
    <source>
        <dbReference type="Proteomes" id="UP000093759"/>
    </source>
</evidence>
<comment type="caution">
    <text evidence="1">The sequence shown here is derived from an EMBL/GenBank/DDBJ whole genome shotgun (WGS) entry which is preliminary data.</text>
</comment>
<dbReference type="EMBL" id="LZMF01000107">
    <property type="protein sequence ID" value="OBK85364.1"/>
    <property type="molecule type" value="Genomic_DNA"/>
</dbReference>
<dbReference type="SUPFAM" id="SSF51905">
    <property type="entry name" value="FAD/NAD(P)-binding domain"/>
    <property type="match status" value="2"/>
</dbReference>
<dbReference type="PANTHER" id="PTHR42877">
    <property type="entry name" value="L-ORNITHINE N(5)-MONOOXYGENASE-RELATED"/>
    <property type="match status" value="1"/>
</dbReference>
<dbReference type="PANTHER" id="PTHR42877:SF4">
    <property type="entry name" value="FAD_NAD(P)-BINDING DOMAIN-CONTAINING PROTEIN-RELATED"/>
    <property type="match status" value="1"/>
</dbReference>
<dbReference type="Gene3D" id="3.50.50.60">
    <property type="entry name" value="FAD/NAD(P)-binding domain"/>
    <property type="match status" value="3"/>
</dbReference>
<keyword evidence="1" id="KW-0560">Oxidoreductase</keyword>
<keyword evidence="1" id="KW-0503">Monooxygenase</keyword>
<evidence type="ECO:0000313" key="1">
    <source>
        <dbReference type="EMBL" id="OBK85364.1"/>
    </source>
</evidence>
<dbReference type="AlphaFoldDB" id="A0A1A3TRU2"/>
<dbReference type="InterPro" id="IPR051209">
    <property type="entry name" value="FAD-bind_Monooxygenase_sf"/>
</dbReference>
<sequence length="518" mass="57616">MRPAATPDHEVIIIGAGFGGICAAIKLREIGVHDFLIIDRDEGFGGTWLRNTYPGVGADIPALAYQFSFAPKGDWRRFFADGAEIRDYIDDLVTTHGLHEHARLGTSIEREVFDEATHQWQLHTASGEVITARFLISAIGAYIHPKARPDIPGLDSFTGPVLIPSRWQHDLDLRGKRVGIVGVGSSTVQIAPSIAGDVAHLDVYQRTPQWYFPKPDFRIPALLQRMLANRRFANFVHSFALVFIEAGLRVLIYTPRPLFRLGAGVFDRVALLAYRGWLRYKVDDPRVRRQLRPRFGAGCTRGTLGGDYLPTFNRPNVELITTGIDHITAGGIVDTAGVERPIDVLVLATGYEMFSDPETYRVGTVLGSNGFDLAEFYHREGLQAYQSATVPGLPNRFMLVGPYSWTGTSFHYILENATRHVTAVIALARARGATRVEVTPEALATFQSGLRRSGANLDRYFTVNCAGSNSYFINSHGESVYVRPWTLLQSRRRSVRFPESDYTFAHVTASQQEVEHAV</sequence>
<dbReference type="Proteomes" id="UP000093759">
    <property type="component" value="Unassembled WGS sequence"/>
</dbReference>
<organism evidence="1 2">
    <name type="scientific">Mycolicibacter sinensis (strain JDM601)</name>
    <name type="common">Mycobacterium sinense</name>
    <dbReference type="NCBI Taxonomy" id="875328"/>
    <lineage>
        <taxon>Bacteria</taxon>
        <taxon>Bacillati</taxon>
        <taxon>Actinomycetota</taxon>
        <taxon>Actinomycetes</taxon>
        <taxon>Mycobacteriales</taxon>
        <taxon>Mycobacteriaceae</taxon>
        <taxon>Mycolicibacter</taxon>
    </lineage>
</organism>
<accession>A0A1A3TRU2</accession>
<proteinExistence type="predicted"/>
<dbReference type="Pfam" id="PF13738">
    <property type="entry name" value="Pyr_redox_3"/>
    <property type="match status" value="1"/>
</dbReference>
<name>A0A1A3TRU2_MYCSD</name>